<dbReference type="GO" id="GO:0016787">
    <property type="term" value="F:hydrolase activity"/>
    <property type="evidence" value="ECO:0007669"/>
    <property type="project" value="UniProtKB-KW"/>
</dbReference>
<gene>
    <name evidence="3" type="ORF">M427DRAFT_135989</name>
</gene>
<sequence>MATQKHIETQRANYWGLGWVAFPISVSWNVDRNKKDLCPPPNWQNLTLESAKQLPLRSSLGQGLAIQTGQLSGIIVLDIDDVGKWNEFLVGKGQETPGPDTVTARSQRGGLHLYFRWIDALSDIKSTSALLGGCADVRSTGGMIIAPPTSFLVPGETERRRYSWLEGKSPWECELGDMPVWLAEALRSSGGCSHKKSTGTKVALDGPDTMATPDVIKEFIAEHFLGVAQIKQAISLCVRGRSHVPSMSRRRRGL</sequence>
<dbReference type="AlphaFoldDB" id="A0A139ABH3"/>
<dbReference type="Proteomes" id="UP000070544">
    <property type="component" value="Unassembled WGS sequence"/>
</dbReference>
<dbReference type="PANTHER" id="PTHR35372">
    <property type="entry name" value="ATP BINDING PROTEIN-RELATED"/>
    <property type="match status" value="1"/>
</dbReference>
<evidence type="ECO:0000259" key="2">
    <source>
        <dbReference type="SMART" id="SM00943"/>
    </source>
</evidence>
<dbReference type="SMART" id="SM00943">
    <property type="entry name" value="Prim-Pol"/>
    <property type="match status" value="1"/>
</dbReference>
<evidence type="ECO:0000256" key="1">
    <source>
        <dbReference type="ARBA" id="ARBA00022801"/>
    </source>
</evidence>
<dbReference type="InterPro" id="IPR051620">
    <property type="entry name" value="ORF904-like_C"/>
</dbReference>
<feature type="domain" description="DNA primase/polymerase bifunctional N-terminal" evidence="2">
    <location>
        <begin position="12"/>
        <end position="182"/>
    </location>
</feature>
<organism evidence="3 4">
    <name type="scientific">Gonapodya prolifera (strain JEL478)</name>
    <name type="common">Monoblepharis prolifera</name>
    <dbReference type="NCBI Taxonomy" id="1344416"/>
    <lineage>
        <taxon>Eukaryota</taxon>
        <taxon>Fungi</taxon>
        <taxon>Fungi incertae sedis</taxon>
        <taxon>Chytridiomycota</taxon>
        <taxon>Chytridiomycota incertae sedis</taxon>
        <taxon>Monoblepharidomycetes</taxon>
        <taxon>Monoblepharidales</taxon>
        <taxon>Gonapodyaceae</taxon>
        <taxon>Gonapodya</taxon>
    </lineage>
</organism>
<proteinExistence type="predicted"/>
<keyword evidence="4" id="KW-1185">Reference proteome</keyword>
<dbReference type="InterPro" id="IPR015330">
    <property type="entry name" value="DNA_primase/pol_bifunc_N"/>
</dbReference>
<evidence type="ECO:0000313" key="4">
    <source>
        <dbReference type="Proteomes" id="UP000070544"/>
    </source>
</evidence>
<accession>A0A139ABH3</accession>
<keyword evidence="1" id="KW-0378">Hydrolase</keyword>
<reference evidence="3 4" key="1">
    <citation type="journal article" date="2015" name="Genome Biol. Evol.">
        <title>Phylogenomic analyses indicate that early fungi evolved digesting cell walls of algal ancestors of land plants.</title>
        <authorList>
            <person name="Chang Y."/>
            <person name="Wang S."/>
            <person name="Sekimoto S."/>
            <person name="Aerts A.L."/>
            <person name="Choi C."/>
            <person name="Clum A."/>
            <person name="LaButti K.M."/>
            <person name="Lindquist E.A."/>
            <person name="Yee Ngan C."/>
            <person name="Ohm R.A."/>
            <person name="Salamov A.A."/>
            <person name="Grigoriev I.V."/>
            <person name="Spatafora J.W."/>
            <person name="Berbee M.L."/>
        </authorList>
    </citation>
    <scope>NUCLEOTIDE SEQUENCE [LARGE SCALE GENOMIC DNA]</scope>
    <source>
        <strain evidence="3 4">JEL478</strain>
    </source>
</reference>
<evidence type="ECO:0000313" key="3">
    <source>
        <dbReference type="EMBL" id="KXS14110.1"/>
    </source>
</evidence>
<dbReference type="SUPFAM" id="SSF56747">
    <property type="entry name" value="Prim-pol domain"/>
    <property type="match status" value="1"/>
</dbReference>
<dbReference type="EMBL" id="KQ965771">
    <property type="protein sequence ID" value="KXS14110.1"/>
    <property type="molecule type" value="Genomic_DNA"/>
</dbReference>
<protein>
    <recommendedName>
        <fullName evidence="2">DNA primase/polymerase bifunctional N-terminal domain-containing protein</fullName>
    </recommendedName>
</protein>
<dbReference type="Pfam" id="PF09250">
    <property type="entry name" value="Prim-Pol"/>
    <property type="match status" value="1"/>
</dbReference>
<name>A0A139ABH3_GONPJ</name>
<dbReference type="OrthoDB" id="2131500at2759"/>
<dbReference type="PANTHER" id="PTHR35372:SF2">
    <property type="entry name" value="SF3 HELICASE DOMAIN-CONTAINING PROTEIN"/>
    <property type="match status" value="1"/>
</dbReference>